<dbReference type="EMBL" id="JAWNGA010000001">
    <property type="protein sequence ID" value="MDY5132157.1"/>
    <property type="molecule type" value="Genomic_DNA"/>
</dbReference>
<sequence length="376" mass="40691">MKIGIACPYSWDAAGGVQVHIRDLAEELIQRGHQVSVISPGTVEDAPSYMTLVGQSLPIPYNGSIARLSFGPRVNTLVKTWVDEGNFDVLHIHEPFAPSVSMLALMAAECPVVSTHHVAMEQSRAFNIFGGVLRRVMEKIQARIAVSQEARRTTMHYLGGDAYIIPNGVYTKEFHVPRDERFTGTTENPTIAFLGRLDEPRKGLPELGAAAPAILNEYPGARFLIAGNGETEAALKLFGQAAPAVEFLGRVSDADKAGLLASVDVYVAPNTGGESFGIILTEAMSAGAFIVASDIPAFRAVLGDGSFGAHFENENSEDLARVICQELRDPQHRQLISQAAQAEATRYDWETVASQILAVYDTAIRTANVPLDEWSE</sequence>
<accession>A0AAW9HY93</accession>
<feature type="domain" description="Glycosyltransferase subfamily 4-like N-terminal" evidence="3">
    <location>
        <begin position="15"/>
        <end position="171"/>
    </location>
</feature>
<dbReference type="RefSeq" id="WP_022865554.1">
    <property type="nucleotide sequence ID" value="NZ_CP171105.1"/>
</dbReference>
<evidence type="ECO:0000256" key="2">
    <source>
        <dbReference type="ARBA" id="ARBA00022679"/>
    </source>
</evidence>
<reference evidence="5 6" key="1">
    <citation type="submission" date="2023-10" db="EMBL/GenBank/DDBJ databases">
        <title>Whole Genome based description of the genera Actinobaculum and Actinotignum reveals a complex phylogenetic relationship within the species included in the genus Actinotignum.</title>
        <authorList>
            <person name="Jensen C.S."/>
            <person name="Dargis R."/>
            <person name="Kemp M."/>
            <person name="Christensen J.J."/>
        </authorList>
    </citation>
    <scope>NUCLEOTIDE SEQUENCE</scope>
    <source>
        <strain evidence="5">SLA_B511</strain>
        <strain evidence="4 6">SLA_B974</strain>
    </source>
</reference>
<dbReference type="InterPro" id="IPR050194">
    <property type="entry name" value="Glycosyltransferase_grp1"/>
</dbReference>
<proteinExistence type="predicted"/>
<dbReference type="CDD" id="cd03801">
    <property type="entry name" value="GT4_PimA-like"/>
    <property type="match status" value="1"/>
</dbReference>
<name>A0AAW9HY93_9ACTO</name>
<keyword evidence="6" id="KW-1185">Reference proteome</keyword>
<evidence type="ECO:0000259" key="3">
    <source>
        <dbReference type="Pfam" id="PF13439"/>
    </source>
</evidence>
<dbReference type="EMBL" id="JAWNGC010000008">
    <property type="protein sequence ID" value="MDY5155382.1"/>
    <property type="molecule type" value="Genomic_DNA"/>
</dbReference>
<dbReference type="Proteomes" id="UP001275049">
    <property type="component" value="Unassembled WGS sequence"/>
</dbReference>
<comment type="caution">
    <text evidence="5">The sequence shown here is derived from an EMBL/GenBank/DDBJ whole genome shotgun (WGS) entry which is preliminary data.</text>
</comment>
<evidence type="ECO:0000313" key="7">
    <source>
        <dbReference type="Proteomes" id="UP001281731"/>
    </source>
</evidence>
<evidence type="ECO:0000313" key="6">
    <source>
        <dbReference type="Proteomes" id="UP001275049"/>
    </source>
</evidence>
<evidence type="ECO:0000313" key="4">
    <source>
        <dbReference type="EMBL" id="MDY5132157.1"/>
    </source>
</evidence>
<dbReference type="GO" id="GO:0016757">
    <property type="term" value="F:glycosyltransferase activity"/>
    <property type="evidence" value="ECO:0007669"/>
    <property type="project" value="UniProtKB-KW"/>
</dbReference>
<gene>
    <name evidence="5" type="ORF">R6G80_06555</name>
    <name evidence="4" type="ORF">R6G86_00135</name>
</gene>
<dbReference type="SUPFAM" id="SSF53756">
    <property type="entry name" value="UDP-Glycosyltransferase/glycogen phosphorylase"/>
    <property type="match status" value="1"/>
</dbReference>
<dbReference type="Pfam" id="PF13439">
    <property type="entry name" value="Glyco_transf_4"/>
    <property type="match status" value="1"/>
</dbReference>
<dbReference type="PANTHER" id="PTHR45947:SF3">
    <property type="entry name" value="SULFOQUINOVOSYL TRANSFERASE SQD2"/>
    <property type="match status" value="1"/>
</dbReference>
<dbReference type="EC" id="2.4.-.-" evidence="5"/>
<dbReference type="Proteomes" id="UP001281731">
    <property type="component" value="Unassembled WGS sequence"/>
</dbReference>
<protein>
    <submittedName>
        <fullName evidence="5">Glycosyltransferase family 4 protein</fullName>
        <ecNumber evidence="5">2.4.-.-</ecNumber>
    </submittedName>
</protein>
<dbReference type="Pfam" id="PF13692">
    <property type="entry name" value="Glyco_trans_1_4"/>
    <property type="match status" value="1"/>
</dbReference>
<organism evidence="5 7">
    <name type="scientific">Actinotignum urinale</name>
    <dbReference type="NCBI Taxonomy" id="190146"/>
    <lineage>
        <taxon>Bacteria</taxon>
        <taxon>Bacillati</taxon>
        <taxon>Actinomycetota</taxon>
        <taxon>Actinomycetes</taxon>
        <taxon>Actinomycetales</taxon>
        <taxon>Actinomycetaceae</taxon>
        <taxon>Actinotignum</taxon>
    </lineage>
</organism>
<evidence type="ECO:0000313" key="5">
    <source>
        <dbReference type="EMBL" id="MDY5155382.1"/>
    </source>
</evidence>
<dbReference type="Gene3D" id="3.40.50.2000">
    <property type="entry name" value="Glycogen Phosphorylase B"/>
    <property type="match status" value="2"/>
</dbReference>
<keyword evidence="1 5" id="KW-0328">Glycosyltransferase</keyword>
<evidence type="ECO:0000256" key="1">
    <source>
        <dbReference type="ARBA" id="ARBA00022676"/>
    </source>
</evidence>
<dbReference type="InterPro" id="IPR028098">
    <property type="entry name" value="Glyco_trans_4-like_N"/>
</dbReference>
<dbReference type="AlphaFoldDB" id="A0AAW9HY93"/>
<dbReference type="PANTHER" id="PTHR45947">
    <property type="entry name" value="SULFOQUINOVOSYL TRANSFERASE SQD2"/>
    <property type="match status" value="1"/>
</dbReference>
<keyword evidence="2 5" id="KW-0808">Transferase</keyword>
<dbReference type="GO" id="GO:1901137">
    <property type="term" value="P:carbohydrate derivative biosynthetic process"/>
    <property type="evidence" value="ECO:0007669"/>
    <property type="project" value="UniProtKB-ARBA"/>
</dbReference>